<dbReference type="GO" id="GO:0006631">
    <property type="term" value="P:fatty acid metabolic process"/>
    <property type="evidence" value="ECO:0007669"/>
    <property type="project" value="TreeGrafter"/>
</dbReference>
<dbReference type="PATRIC" id="fig|33050.5.peg.1739"/>
<sequence length="513" mass="56380">MHPRHFARTVPDRPAVVMAASGDATSYAALEEVANRGARLFRSLGIGAGDTIAIWLKNCLEYYHIYWAAQRAGLYICPISTQLTAEEAAYILTDSGARLLVAHADVPAAAVLVRDRASLAQGVEAIFDIGDDLKGIPSWHAALAEQPAERIADETAGYHLVYSSGTTGRPKGIRLPLSGEAADAPHMLAERISGRYGVGEASVLLSPAPLYHTAPLVYGMAAHRLGATLVVMERFDAEAVLRLIERHRVTFMQMVPTMFVRLLALPDDVRTRYDLSSLLKIVHAAAPCPVEIKRRMIEWLGPIIYEYYGGSEGNGSTFITPQEWLARPGSVGRADWGTLHICDEEGEEVPPGVDGLVYFEGGWDFQYLNDPAKTRDARHPVHPGWSTLGDIGHLDDDGYLYLTDRKSFMIISGGVNIYPQEAENLLILHPEVADAAVIGVPHPEMGEAVKAVVQPKSWDDAGPELASRLIEYCRAHLSHLKCPRSVDFDPALPRHETGKLYKQEIRARYWPKA</sequence>
<proteinExistence type="inferred from homology"/>
<gene>
    <name evidence="5" type="ORF">AN936_08375</name>
</gene>
<evidence type="ECO:0000313" key="6">
    <source>
        <dbReference type="Proteomes" id="UP000058074"/>
    </source>
</evidence>
<dbReference type="OrthoDB" id="9803968at2"/>
<dbReference type="InterPro" id="IPR042099">
    <property type="entry name" value="ANL_N_sf"/>
</dbReference>
<reference evidence="5 6" key="1">
    <citation type="journal article" date="2015" name="Genome Announc.">
        <title>Complete Genome Sequence of Polypropylene Glycol- and Polyethylene Glycol-Degrading Sphingopyxis macrogoltabida Strain EY-1.</title>
        <authorList>
            <person name="Ohtsubo Y."/>
            <person name="Nagata Y."/>
            <person name="Numata M."/>
            <person name="Tsuchikane K."/>
            <person name="Hosoyama A."/>
            <person name="Yamazoe A."/>
            <person name="Tsuda M."/>
            <person name="Fujita N."/>
            <person name="Kawai F."/>
        </authorList>
    </citation>
    <scope>NUCLEOTIDE SEQUENCE [LARGE SCALE GENOMIC DNA]</scope>
    <source>
        <strain evidence="5 6">EY-1</strain>
    </source>
</reference>
<dbReference type="Gene3D" id="3.40.50.12780">
    <property type="entry name" value="N-terminal domain of ligase-like"/>
    <property type="match status" value="1"/>
</dbReference>
<dbReference type="EMBL" id="CP012700">
    <property type="protein sequence ID" value="ALH80381.1"/>
    <property type="molecule type" value="Genomic_DNA"/>
</dbReference>
<dbReference type="InterPro" id="IPR025110">
    <property type="entry name" value="AMP-bd_C"/>
</dbReference>
<keyword evidence="2" id="KW-0436">Ligase</keyword>
<dbReference type="PANTHER" id="PTHR43201:SF5">
    <property type="entry name" value="MEDIUM-CHAIN ACYL-COA LIGASE ACSF2, MITOCHONDRIAL"/>
    <property type="match status" value="1"/>
</dbReference>
<comment type="similarity">
    <text evidence="1">Belongs to the ATP-dependent AMP-binding enzyme family.</text>
</comment>
<dbReference type="InterPro" id="IPR020845">
    <property type="entry name" value="AMP-binding_CS"/>
</dbReference>
<dbReference type="RefSeq" id="WP_054587751.1">
    <property type="nucleotide sequence ID" value="NZ_CP012700.1"/>
</dbReference>
<evidence type="ECO:0000256" key="1">
    <source>
        <dbReference type="ARBA" id="ARBA00006432"/>
    </source>
</evidence>
<feature type="domain" description="AMP-binding enzyme C-terminal" evidence="4">
    <location>
        <begin position="421"/>
        <end position="499"/>
    </location>
</feature>
<evidence type="ECO:0000259" key="4">
    <source>
        <dbReference type="Pfam" id="PF13193"/>
    </source>
</evidence>
<dbReference type="Pfam" id="PF00501">
    <property type="entry name" value="AMP-binding"/>
    <property type="match status" value="1"/>
</dbReference>
<dbReference type="Gene3D" id="3.30.300.30">
    <property type="match status" value="1"/>
</dbReference>
<dbReference type="Proteomes" id="UP000058074">
    <property type="component" value="Chromosome"/>
</dbReference>
<protein>
    <submittedName>
        <fullName evidence="5">Acyl-CoA synthetase</fullName>
    </submittedName>
</protein>
<accession>A0A0N9UZ22</accession>
<dbReference type="InterPro" id="IPR045851">
    <property type="entry name" value="AMP-bd_C_sf"/>
</dbReference>
<dbReference type="KEGG" id="smag:AN936_08375"/>
<evidence type="ECO:0000259" key="3">
    <source>
        <dbReference type="Pfam" id="PF00501"/>
    </source>
</evidence>
<dbReference type="AlphaFoldDB" id="A0A0N9UZ22"/>
<evidence type="ECO:0000313" key="5">
    <source>
        <dbReference type="EMBL" id="ALH80381.1"/>
    </source>
</evidence>
<name>A0A0N9UZ22_SPHMC</name>
<dbReference type="GO" id="GO:0031956">
    <property type="term" value="F:medium-chain fatty acid-CoA ligase activity"/>
    <property type="evidence" value="ECO:0007669"/>
    <property type="project" value="TreeGrafter"/>
</dbReference>
<dbReference type="SUPFAM" id="SSF56801">
    <property type="entry name" value="Acetyl-CoA synthetase-like"/>
    <property type="match status" value="1"/>
</dbReference>
<dbReference type="PANTHER" id="PTHR43201">
    <property type="entry name" value="ACYL-COA SYNTHETASE"/>
    <property type="match status" value="1"/>
</dbReference>
<organism evidence="5 6">
    <name type="scientific">Sphingopyxis macrogoltabida</name>
    <name type="common">Sphingomonas macrogoltabidus</name>
    <dbReference type="NCBI Taxonomy" id="33050"/>
    <lineage>
        <taxon>Bacteria</taxon>
        <taxon>Pseudomonadati</taxon>
        <taxon>Pseudomonadota</taxon>
        <taxon>Alphaproteobacteria</taxon>
        <taxon>Sphingomonadales</taxon>
        <taxon>Sphingomonadaceae</taxon>
        <taxon>Sphingopyxis</taxon>
    </lineage>
</organism>
<dbReference type="PROSITE" id="PS00455">
    <property type="entry name" value="AMP_BINDING"/>
    <property type="match status" value="1"/>
</dbReference>
<evidence type="ECO:0000256" key="2">
    <source>
        <dbReference type="ARBA" id="ARBA00022598"/>
    </source>
</evidence>
<dbReference type="Pfam" id="PF13193">
    <property type="entry name" value="AMP-binding_C"/>
    <property type="match status" value="1"/>
</dbReference>
<dbReference type="InterPro" id="IPR000873">
    <property type="entry name" value="AMP-dep_synth/lig_dom"/>
</dbReference>
<feature type="domain" description="AMP-dependent synthetase/ligase" evidence="3">
    <location>
        <begin position="5"/>
        <end position="361"/>
    </location>
</feature>